<evidence type="ECO:0000313" key="1">
    <source>
        <dbReference type="EMBL" id="GJS97698.1"/>
    </source>
</evidence>
<comment type="caution">
    <text evidence="1">The sequence shown here is derived from an EMBL/GenBank/DDBJ whole genome shotgun (WGS) entry which is preliminary data.</text>
</comment>
<proteinExistence type="predicted"/>
<evidence type="ECO:0000313" key="2">
    <source>
        <dbReference type="Proteomes" id="UP001151760"/>
    </source>
</evidence>
<organism evidence="1 2">
    <name type="scientific">Tanacetum coccineum</name>
    <dbReference type="NCBI Taxonomy" id="301880"/>
    <lineage>
        <taxon>Eukaryota</taxon>
        <taxon>Viridiplantae</taxon>
        <taxon>Streptophyta</taxon>
        <taxon>Embryophyta</taxon>
        <taxon>Tracheophyta</taxon>
        <taxon>Spermatophyta</taxon>
        <taxon>Magnoliopsida</taxon>
        <taxon>eudicotyledons</taxon>
        <taxon>Gunneridae</taxon>
        <taxon>Pentapetalae</taxon>
        <taxon>asterids</taxon>
        <taxon>campanulids</taxon>
        <taxon>Asterales</taxon>
        <taxon>Asteraceae</taxon>
        <taxon>Asteroideae</taxon>
        <taxon>Anthemideae</taxon>
        <taxon>Anthemidinae</taxon>
        <taxon>Tanacetum</taxon>
    </lineage>
</organism>
<dbReference type="EMBL" id="BQNB010011984">
    <property type="protein sequence ID" value="GJS97698.1"/>
    <property type="molecule type" value="Genomic_DNA"/>
</dbReference>
<reference evidence="1" key="2">
    <citation type="submission" date="2022-01" db="EMBL/GenBank/DDBJ databases">
        <authorList>
            <person name="Yamashiro T."/>
            <person name="Shiraishi A."/>
            <person name="Satake H."/>
            <person name="Nakayama K."/>
        </authorList>
    </citation>
    <scope>NUCLEOTIDE SEQUENCE</scope>
</reference>
<dbReference type="Proteomes" id="UP001151760">
    <property type="component" value="Unassembled WGS sequence"/>
</dbReference>
<accession>A0ABQ5A9H8</accession>
<gene>
    <name evidence="1" type="ORF">Tco_0804666</name>
</gene>
<sequence>MQCFNCKPFRHFTKEYRSAKQVKDYAYHKENVMLCKKKDSGIRLSAKQSEWIHDTYVEHADEELEAHYMYMAKIQMVIPAADEDTRLAYDTKPLEKVHSNDDYNVFTNEQEQFEQHESINDTYVMEKADSNVTYTSSDICNNEEEVDQNTKQHEDKCVLLASLVTNLKLDIDENRKIHKQLKKANTYLTQELRDSKI</sequence>
<reference evidence="1" key="1">
    <citation type="journal article" date="2022" name="Int. J. Mol. Sci.">
        <title>Draft Genome of Tanacetum Coccineum: Genomic Comparison of Closely Related Tanacetum-Family Plants.</title>
        <authorList>
            <person name="Yamashiro T."/>
            <person name="Shiraishi A."/>
            <person name="Nakayama K."/>
            <person name="Satake H."/>
        </authorList>
    </citation>
    <scope>NUCLEOTIDE SEQUENCE</scope>
</reference>
<name>A0ABQ5A9H8_9ASTR</name>
<keyword evidence="2" id="KW-1185">Reference proteome</keyword>
<protein>
    <submittedName>
        <fullName evidence="1">Uncharacterized protein</fullName>
    </submittedName>
</protein>